<sequence length="413" mass="46307">MPGTARSGMDASRKRLDSAHPVSVSYEQSETPLQAVLWKVLYCKRTESALVLWGGDSSKFIIDMLISAELLFFFSSSMFDFSRATCLCMCDLSSTLHCLQGSEGKKDDMVPNLWMEGSSEISSGELEKAVGGDCGRKSSEFQESGAASRSLHTRVVKLLLSASDECLGCMFSLKSYVVALVASPIDCFFPFVEYAVTILIMGCFSSKHSKQPPGYEDPVVLAQETSFSVSEVEALYELFKKLSCTVIDDGLIHKEEFQLALFKNSKRENLFADQVFDLFDTKQNGVIEFGEFVRALSVFHPNAPNEEKIDFAFKLYDLRKTGYIEREEVKQMLIALLSESEMKLADDVIEAILDKTFAEADTKHDGRIDKEEWRSLVSKHPSLMRNMTLPYLKDITTSFPSFVFHSEVDDSNT</sequence>
<dbReference type="SMART" id="SM00054">
    <property type="entry name" value="EFh"/>
    <property type="match status" value="3"/>
</dbReference>
<organism evidence="4 5">
    <name type="scientific">Riccia fluitans</name>
    <dbReference type="NCBI Taxonomy" id="41844"/>
    <lineage>
        <taxon>Eukaryota</taxon>
        <taxon>Viridiplantae</taxon>
        <taxon>Streptophyta</taxon>
        <taxon>Embryophyta</taxon>
        <taxon>Marchantiophyta</taxon>
        <taxon>Marchantiopsida</taxon>
        <taxon>Marchantiidae</taxon>
        <taxon>Marchantiales</taxon>
        <taxon>Ricciaceae</taxon>
        <taxon>Riccia</taxon>
    </lineage>
</organism>
<dbReference type="SUPFAM" id="SSF47473">
    <property type="entry name" value="EF-hand"/>
    <property type="match status" value="1"/>
</dbReference>
<dbReference type="PROSITE" id="PS50222">
    <property type="entry name" value="EF_HAND_2"/>
    <property type="match status" value="3"/>
</dbReference>
<evidence type="ECO:0000259" key="3">
    <source>
        <dbReference type="PROSITE" id="PS50222"/>
    </source>
</evidence>
<keyword evidence="5" id="KW-1185">Reference proteome</keyword>
<dbReference type="AlphaFoldDB" id="A0ABD1YJX7"/>
<accession>A0ABD1YJX7</accession>
<protein>
    <recommendedName>
        <fullName evidence="3">EF-hand domain-containing protein</fullName>
    </recommendedName>
</protein>
<dbReference type="Gene3D" id="1.10.238.10">
    <property type="entry name" value="EF-hand"/>
    <property type="match status" value="1"/>
</dbReference>
<reference evidence="4 5" key="1">
    <citation type="submission" date="2024-09" db="EMBL/GenBank/DDBJ databases">
        <title>Chromosome-scale assembly of Riccia fluitans.</title>
        <authorList>
            <person name="Paukszto L."/>
            <person name="Sawicki J."/>
            <person name="Karawczyk K."/>
            <person name="Piernik-Szablinska J."/>
            <person name="Szczecinska M."/>
            <person name="Mazdziarz M."/>
        </authorList>
    </citation>
    <scope>NUCLEOTIDE SEQUENCE [LARGE SCALE GENOMIC DNA]</scope>
    <source>
        <strain evidence="4">Rf_01</strain>
        <tissue evidence="4">Aerial parts of the thallus</tissue>
    </source>
</reference>
<keyword evidence="1" id="KW-0677">Repeat</keyword>
<feature type="domain" description="EF-hand" evidence="3">
    <location>
        <begin position="267"/>
        <end position="302"/>
    </location>
</feature>
<gene>
    <name evidence="4" type="ORF">R1flu_015607</name>
</gene>
<dbReference type="EMBL" id="JBHFFA010000004">
    <property type="protein sequence ID" value="KAL2630921.1"/>
    <property type="molecule type" value="Genomic_DNA"/>
</dbReference>
<comment type="caution">
    <text evidence="4">The sequence shown here is derived from an EMBL/GenBank/DDBJ whole genome shotgun (WGS) entry which is preliminary data.</text>
</comment>
<name>A0ABD1YJX7_9MARC</name>
<evidence type="ECO:0000256" key="1">
    <source>
        <dbReference type="ARBA" id="ARBA00022737"/>
    </source>
</evidence>
<dbReference type="Proteomes" id="UP001605036">
    <property type="component" value="Unassembled WGS sequence"/>
</dbReference>
<dbReference type="FunFam" id="1.10.238.10:FF:000073">
    <property type="entry name" value="calcineurin B-like protein 3"/>
    <property type="match status" value="1"/>
</dbReference>
<comment type="similarity">
    <text evidence="2">Belongs to the calcineurin regulatory subunit family.</text>
</comment>
<evidence type="ECO:0000313" key="4">
    <source>
        <dbReference type="EMBL" id="KAL2630921.1"/>
    </source>
</evidence>
<evidence type="ECO:0000313" key="5">
    <source>
        <dbReference type="Proteomes" id="UP001605036"/>
    </source>
</evidence>
<dbReference type="PANTHER" id="PTHR23056">
    <property type="entry name" value="CALCINEURIN B"/>
    <property type="match status" value="1"/>
</dbReference>
<feature type="domain" description="EF-hand" evidence="3">
    <location>
        <begin position="304"/>
        <end position="339"/>
    </location>
</feature>
<dbReference type="InterPro" id="IPR045198">
    <property type="entry name" value="CNBL1-10"/>
</dbReference>
<dbReference type="Pfam" id="PF13499">
    <property type="entry name" value="EF-hand_7"/>
    <property type="match status" value="1"/>
</dbReference>
<dbReference type="PANTHER" id="PTHR23056:SF44">
    <property type="entry name" value="CALCINEURIN B-LIKE PROTEIN 1"/>
    <property type="match status" value="1"/>
</dbReference>
<dbReference type="InterPro" id="IPR011992">
    <property type="entry name" value="EF-hand-dom_pair"/>
</dbReference>
<feature type="domain" description="EF-hand" evidence="3">
    <location>
        <begin position="348"/>
        <end position="383"/>
    </location>
</feature>
<dbReference type="PRINTS" id="PR00450">
    <property type="entry name" value="RECOVERIN"/>
</dbReference>
<proteinExistence type="inferred from homology"/>
<dbReference type="Pfam" id="PF13833">
    <property type="entry name" value="EF-hand_8"/>
    <property type="match status" value="1"/>
</dbReference>
<dbReference type="InterPro" id="IPR002048">
    <property type="entry name" value="EF_hand_dom"/>
</dbReference>
<evidence type="ECO:0000256" key="2">
    <source>
        <dbReference type="ARBA" id="ARBA00023774"/>
    </source>
</evidence>